<evidence type="ECO:0000256" key="8">
    <source>
        <dbReference type="ARBA" id="ARBA00022692"/>
    </source>
</evidence>
<dbReference type="Proteomes" id="UP000273083">
    <property type="component" value="Unassembled WGS sequence"/>
</dbReference>
<evidence type="ECO:0000313" key="14">
    <source>
        <dbReference type="EMBL" id="ROR22104.1"/>
    </source>
</evidence>
<feature type="transmembrane region" description="Helical" evidence="13">
    <location>
        <begin position="68"/>
        <end position="89"/>
    </location>
</feature>
<feature type="transmembrane region" description="Helical" evidence="13">
    <location>
        <begin position="27"/>
        <end position="48"/>
    </location>
</feature>
<dbReference type="NCBIfam" id="TIGR00797">
    <property type="entry name" value="matE"/>
    <property type="match status" value="1"/>
</dbReference>
<evidence type="ECO:0000256" key="4">
    <source>
        <dbReference type="ARBA" id="ARBA00020268"/>
    </source>
</evidence>
<gene>
    <name evidence="14" type="ORF">EDD66_11716</name>
</gene>
<dbReference type="CDD" id="cd13137">
    <property type="entry name" value="MATE_NorM_like"/>
    <property type="match status" value="1"/>
</dbReference>
<keyword evidence="9 13" id="KW-1133">Transmembrane helix</keyword>
<dbReference type="EMBL" id="RJVG01000017">
    <property type="protein sequence ID" value="ROR22104.1"/>
    <property type="molecule type" value="Genomic_DNA"/>
</dbReference>
<feature type="transmembrane region" description="Helical" evidence="13">
    <location>
        <begin position="293"/>
        <end position="316"/>
    </location>
</feature>
<dbReference type="InterPro" id="IPR048279">
    <property type="entry name" value="MdtK-like"/>
</dbReference>
<feature type="transmembrane region" description="Helical" evidence="13">
    <location>
        <begin position="267"/>
        <end position="287"/>
    </location>
</feature>
<dbReference type="Pfam" id="PF01554">
    <property type="entry name" value="MatE"/>
    <property type="match status" value="2"/>
</dbReference>
<evidence type="ECO:0000256" key="5">
    <source>
        <dbReference type="ARBA" id="ARBA00022448"/>
    </source>
</evidence>
<feature type="transmembrane region" description="Helical" evidence="13">
    <location>
        <begin position="178"/>
        <end position="198"/>
    </location>
</feature>
<evidence type="ECO:0000313" key="15">
    <source>
        <dbReference type="Proteomes" id="UP000273083"/>
    </source>
</evidence>
<protein>
    <recommendedName>
        <fullName evidence="4">Probable multidrug resistance protein NorM</fullName>
    </recommendedName>
    <alternativeName>
        <fullName evidence="12">Multidrug-efflux transporter</fullName>
    </alternativeName>
</protein>
<dbReference type="PIRSF" id="PIRSF006603">
    <property type="entry name" value="DinF"/>
    <property type="match status" value="1"/>
</dbReference>
<name>A0A3N1X5Q0_9FIRM</name>
<evidence type="ECO:0000256" key="10">
    <source>
        <dbReference type="ARBA" id="ARBA00023065"/>
    </source>
</evidence>
<evidence type="ECO:0000256" key="3">
    <source>
        <dbReference type="ARBA" id="ARBA00010199"/>
    </source>
</evidence>
<feature type="transmembrane region" description="Helical" evidence="13">
    <location>
        <begin position="363"/>
        <end position="385"/>
    </location>
</feature>
<dbReference type="AlphaFoldDB" id="A0A3N1X5Q0"/>
<keyword evidence="8 13" id="KW-0812">Transmembrane</keyword>
<feature type="transmembrane region" description="Helical" evidence="13">
    <location>
        <begin position="101"/>
        <end position="122"/>
    </location>
</feature>
<feature type="transmembrane region" description="Helical" evidence="13">
    <location>
        <begin position="142"/>
        <end position="166"/>
    </location>
</feature>
<comment type="function">
    <text evidence="1">Multidrug efflux pump.</text>
</comment>
<dbReference type="GO" id="GO:0005886">
    <property type="term" value="C:plasma membrane"/>
    <property type="evidence" value="ECO:0007669"/>
    <property type="project" value="UniProtKB-SubCell"/>
</dbReference>
<feature type="transmembrane region" description="Helical" evidence="13">
    <location>
        <begin position="328"/>
        <end position="351"/>
    </location>
</feature>
<evidence type="ECO:0000256" key="13">
    <source>
        <dbReference type="SAM" id="Phobius"/>
    </source>
</evidence>
<dbReference type="InterPro" id="IPR002528">
    <property type="entry name" value="MATE_fam"/>
</dbReference>
<keyword evidence="5" id="KW-0813">Transport</keyword>
<dbReference type="GO" id="GO:0042910">
    <property type="term" value="F:xenobiotic transmembrane transporter activity"/>
    <property type="evidence" value="ECO:0007669"/>
    <property type="project" value="InterPro"/>
</dbReference>
<dbReference type="PANTHER" id="PTHR43298">
    <property type="entry name" value="MULTIDRUG RESISTANCE PROTEIN NORM-RELATED"/>
    <property type="match status" value="1"/>
</dbReference>
<evidence type="ECO:0000256" key="9">
    <source>
        <dbReference type="ARBA" id="ARBA00022989"/>
    </source>
</evidence>
<comment type="caution">
    <text evidence="14">The sequence shown here is derived from an EMBL/GenBank/DDBJ whole genome shotgun (WGS) entry which is preliminary data.</text>
</comment>
<keyword evidence="10" id="KW-0406">Ion transport</keyword>
<sequence>MSFLPVFKFINIRKAFIMFTRKDLQKLIFPLIIEQVLAITVGMADIIMVAKAGEAAASGVSLVDTINILLINIFAALATGGAVVSAQFLGHDDKKSACKSANQILITVFTIAVTIMLIALIGNKEILSLAFGNVETDVMNNARLYFLISAFSYPFLGLYNACAALFRSMGNSKVSMYISFGMNGINIIGNAIFLYGFHAGVEGVAIPTLISRITGAIIMLLLIRNTKYNIHIGREFSFKPDFTLIKKILRIGVPNGLENSMFQIGKVIVQSLIASFGTTAIAGNAIANTVASFEIIPGSAIGLALITVVGQCVGAGELEQAKYYTIKLMKITFIIMGILNVIIALLCGPIVNFYHFSKETTEIAYNLIMYHSVVCIFIWPLSFTLPNALRAASDVKFTMMVSIISMWVWRIIFSYVLGKYYGLGVLGIWIAMTLDWLFRGSCFVIRFLKGKWRLAYSLE</sequence>
<dbReference type="GO" id="GO:0015297">
    <property type="term" value="F:antiporter activity"/>
    <property type="evidence" value="ECO:0007669"/>
    <property type="project" value="UniProtKB-KW"/>
</dbReference>
<keyword evidence="11 13" id="KW-0472">Membrane</keyword>
<comment type="subcellular location">
    <subcellularLocation>
        <location evidence="2">Cell membrane</location>
        <topology evidence="2">Multi-pass membrane protein</topology>
    </subcellularLocation>
</comment>
<comment type="similarity">
    <text evidence="3">Belongs to the multi antimicrobial extrusion (MATE) (TC 2.A.66.1) family.</text>
</comment>
<keyword evidence="15" id="KW-1185">Reference proteome</keyword>
<evidence type="ECO:0000256" key="1">
    <source>
        <dbReference type="ARBA" id="ARBA00003408"/>
    </source>
</evidence>
<keyword evidence="7" id="KW-1003">Cell membrane</keyword>
<feature type="transmembrane region" description="Helical" evidence="13">
    <location>
        <begin position="204"/>
        <end position="223"/>
    </location>
</feature>
<proteinExistence type="inferred from homology"/>
<accession>A0A3N1X5Q0</accession>
<reference evidence="14 15" key="1">
    <citation type="submission" date="2018-11" db="EMBL/GenBank/DDBJ databases">
        <title>Genomic Encyclopedia of Type Strains, Phase IV (KMG-IV): sequencing the most valuable type-strain genomes for metagenomic binning, comparative biology and taxonomic classification.</title>
        <authorList>
            <person name="Goeker M."/>
        </authorList>
    </citation>
    <scope>NUCLEOTIDE SEQUENCE [LARGE SCALE GENOMIC DNA]</scope>
    <source>
        <strain evidence="14 15">DSM 26537</strain>
    </source>
</reference>
<evidence type="ECO:0000256" key="12">
    <source>
        <dbReference type="ARBA" id="ARBA00031636"/>
    </source>
</evidence>
<evidence type="ECO:0000256" key="2">
    <source>
        <dbReference type="ARBA" id="ARBA00004651"/>
    </source>
</evidence>
<organism evidence="14 15">
    <name type="scientific">Mobilisporobacter senegalensis</name>
    <dbReference type="NCBI Taxonomy" id="1329262"/>
    <lineage>
        <taxon>Bacteria</taxon>
        <taxon>Bacillati</taxon>
        <taxon>Bacillota</taxon>
        <taxon>Clostridia</taxon>
        <taxon>Lachnospirales</taxon>
        <taxon>Lachnospiraceae</taxon>
        <taxon>Mobilisporobacter</taxon>
    </lineage>
</organism>
<dbReference type="PANTHER" id="PTHR43298:SF2">
    <property type="entry name" value="FMN_FAD EXPORTER YEEO-RELATED"/>
    <property type="match status" value="1"/>
</dbReference>
<dbReference type="InterPro" id="IPR050222">
    <property type="entry name" value="MATE_MdtK"/>
</dbReference>
<keyword evidence="6" id="KW-0050">Antiport</keyword>
<dbReference type="GO" id="GO:0006811">
    <property type="term" value="P:monoatomic ion transport"/>
    <property type="evidence" value="ECO:0007669"/>
    <property type="project" value="UniProtKB-KW"/>
</dbReference>
<evidence type="ECO:0000256" key="11">
    <source>
        <dbReference type="ARBA" id="ARBA00023136"/>
    </source>
</evidence>
<evidence type="ECO:0000256" key="7">
    <source>
        <dbReference type="ARBA" id="ARBA00022475"/>
    </source>
</evidence>
<evidence type="ECO:0000256" key="6">
    <source>
        <dbReference type="ARBA" id="ARBA00022449"/>
    </source>
</evidence>